<protein>
    <submittedName>
        <fullName evidence="1">Uncharacterized protein</fullName>
    </submittedName>
</protein>
<comment type="caution">
    <text evidence="1">The sequence shown here is derived from an EMBL/GenBank/DDBJ whole genome shotgun (WGS) entry which is preliminary data.</text>
</comment>
<dbReference type="PROSITE" id="PS51257">
    <property type="entry name" value="PROKAR_LIPOPROTEIN"/>
    <property type="match status" value="1"/>
</dbReference>
<evidence type="ECO:0000313" key="1">
    <source>
        <dbReference type="EMBL" id="PRY90886.1"/>
    </source>
</evidence>
<dbReference type="RefSeq" id="WP_106132088.1">
    <property type="nucleotide sequence ID" value="NZ_PVTR01000001.1"/>
</dbReference>
<gene>
    <name evidence="1" type="ORF">CLW00_101561</name>
</gene>
<name>A0A2T0WW16_9BACT</name>
<accession>A0A2T0WW16</accession>
<dbReference type="AlphaFoldDB" id="A0A2T0WW16"/>
<dbReference type="Proteomes" id="UP000238157">
    <property type="component" value="Unassembled WGS sequence"/>
</dbReference>
<reference evidence="1 2" key="1">
    <citation type="submission" date="2018-03" db="EMBL/GenBank/DDBJ databases">
        <title>Genomic Encyclopedia of Archaeal and Bacterial Type Strains, Phase II (KMG-II): from individual species to whole genera.</title>
        <authorList>
            <person name="Goeker M."/>
        </authorList>
    </citation>
    <scope>NUCLEOTIDE SEQUENCE [LARGE SCALE GENOMIC DNA]</scope>
    <source>
        <strain evidence="1 2">DSM 27929</strain>
    </source>
</reference>
<organism evidence="1 2">
    <name type="scientific">Mongoliibacter ruber</name>
    <dbReference type="NCBI Taxonomy" id="1750599"/>
    <lineage>
        <taxon>Bacteria</taxon>
        <taxon>Pseudomonadati</taxon>
        <taxon>Bacteroidota</taxon>
        <taxon>Cytophagia</taxon>
        <taxon>Cytophagales</taxon>
        <taxon>Cyclobacteriaceae</taxon>
        <taxon>Mongoliibacter</taxon>
    </lineage>
</organism>
<dbReference type="EMBL" id="PVTR01000001">
    <property type="protein sequence ID" value="PRY90886.1"/>
    <property type="molecule type" value="Genomic_DNA"/>
</dbReference>
<evidence type="ECO:0000313" key="2">
    <source>
        <dbReference type="Proteomes" id="UP000238157"/>
    </source>
</evidence>
<proteinExistence type="predicted"/>
<dbReference type="OrthoDB" id="838692at2"/>
<sequence>MFKSIVNPLLLIAVYSILFFACIASEEDDPNKPISKDIKAWENLENFKFEIFNAKETSNGWVVIGRNGFYTTKDFIDVSNLNQFGNYQTREGRYRIPIFESFFITRSESELFIHSHSNNNSIEPTKIEPSMYDPNFVNFEDIPFWQGDMLGINDNGTMMFSYRTSQNNIADNNPRFLLLNTSITGGKVEVKESKIIDHEFLSWFENNYSIESFQDFFHVQISSLTFRIKNNGEVKKYLDLPSKSVIKDNQILTFATSMRTGELVVYASSIGADTPTKIGQKEVSIKYLNAEYTVVGDRIFGFKNDEIFEIKLNSGFEIVTLDNTNLRGNTVTSLKATDDDKILITTLCDRTKTHCGIFVTDLDNIK</sequence>
<keyword evidence="2" id="KW-1185">Reference proteome</keyword>